<evidence type="ECO:0000256" key="1">
    <source>
        <dbReference type="SAM" id="Phobius"/>
    </source>
</evidence>
<evidence type="ECO:0008006" key="4">
    <source>
        <dbReference type="Google" id="ProtNLM"/>
    </source>
</evidence>
<protein>
    <recommendedName>
        <fullName evidence="4">YggT family protein</fullName>
    </recommendedName>
</protein>
<comment type="caution">
    <text evidence="2">The sequence shown here is derived from an EMBL/GenBank/DDBJ whole genome shotgun (WGS) entry which is preliminary data.</text>
</comment>
<feature type="transmembrane region" description="Helical" evidence="1">
    <location>
        <begin position="12"/>
        <end position="30"/>
    </location>
</feature>
<name>A0A4Z0BR50_9BURK</name>
<reference evidence="2 3" key="1">
    <citation type="submission" date="2019-03" db="EMBL/GenBank/DDBJ databases">
        <title>Ramlibacter henchirensis DSM 14656, whole genome shotgun sequence.</title>
        <authorList>
            <person name="Zhang X."/>
            <person name="Feng G."/>
            <person name="Zhu H."/>
        </authorList>
    </citation>
    <scope>NUCLEOTIDE SEQUENCE [LARGE SCALE GENOMIC DNA]</scope>
    <source>
        <strain evidence="2 3">DSM 14656</strain>
    </source>
</reference>
<keyword evidence="1" id="KW-0472">Membrane</keyword>
<sequence>MLLLVEILKLLAEIALLCLAGQFVLALLAGPKRNQNLFYQLFQVLTRPLLVGARWISPKVVLDRHLPLVAFLLLFFIWLVATITKIDICLRIGVHLCK</sequence>
<dbReference type="AlphaFoldDB" id="A0A4Z0BR50"/>
<keyword evidence="1" id="KW-0812">Transmembrane</keyword>
<dbReference type="Proteomes" id="UP000298180">
    <property type="component" value="Unassembled WGS sequence"/>
</dbReference>
<feature type="transmembrane region" description="Helical" evidence="1">
    <location>
        <begin position="68"/>
        <end position="90"/>
    </location>
</feature>
<gene>
    <name evidence="2" type="ORF">EZ313_18725</name>
</gene>
<keyword evidence="3" id="KW-1185">Reference proteome</keyword>
<dbReference type="OrthoDB" id="8563484at2"/>
<keyword evidence="1" id="KW-1133">Transmembrane helix</keyword>
<accession>A0A4Z0BR50</accession>
<dbReference type="RefSeq" id="WP_135264836.1">
    <property type="nucleotide sequence ID" value="NZ_SMLM01000003.1"/>
</dbReference>
<evidence type="ECO:0000313" key="2">
    <source>
        <dbReference type="EMBL" id="TFZ00495.1"/>
    </source>
</evidence>
<organism evidence="2 3">
    <name type="scientific">Ramlibacter henchirensis</name>
    <dbReference type="NCBI Taxonomy" id="204072"/>
    <lineage>
        <taxon>Bacteria</taxon>
        <taxon>Pseudomonadati</taxon>
        <taxon>Pseudomonadota</taxon>
        <taxon>Betaproteobacteria</taxon>
        <taxon>Burkholderiales</taxon>
        <taxon>Comamonadaceae</taxon>
        <taxon>Ramlibacter</taxon>
    </lineage>
</organism>
<evidence type="ECO:0000313" key="3">
    <source>
        <dbReference type="Proteomes" id="UP000298180"/>
    </source>
</evidence>
<proteinExistence type="predicted"/>
<dbReference type="EMBL" id="SMLM01000003">
    <property type="protein sequence ID" value="TFZ00495.1"/>
    <property type="molecule type" value="Genomic_DNA"/>
</dbReference>